<evidence type="ECO:0000313" key="1">
    <source>
        <dbReference type="EMBL" id="ETD28197.1"/>
    </source>
</evidence>
<comment type="caution">
    <text evidence="1">The sequence shown here is derived from an EMBL/GenBank/DDBJ whole genome shotgun (WGS) entry which is preliminary data.</text>
</comment>
<name>V8CM56_9BACT</name>
<accession>V8CM56</accession>
<dbReference type="AlphaFoldDB" id="V8CM56"/>
<dbReference type="EMBL" id="AZJH01000027">
    <property type="protein sequence ID" value="ETD28197.1"/>
    <property type="molecule type" value="Genomic_DNA"/>
</dbReference>
<keyword evidence="2" id="KW-1185">Reference proteome</keyword>
<gene>
    <name evidence="1" type="ORF">HMPREF1173_01798</name>
</gene>
<dbReference type="HOGENOM" id="CLU_3404830_0_0_10"/>
<sequence length="30" mass="3406">MISQVPCKKEAAIPMDLETIRCFHIESLTT</sequence>
<reference evidence="1 2" key="1">
    <citation type="submission" date="2013-10" db="EMBL/GenBank/DDBJ databases">
        <title>The Genome Sequence of Prevotella nigrescens CC14M.</title>
        <authorList>
            <consortium name="The Broad Institute Genomics Platform"/>
            <person name="Earl A."/>
            <person name="Allen-Vercoe E."/>
            <person name="Daigneault M."/>
            <person name="Young S.K."/>
            <person name="Zeng Q."/>
            <person name="Gargeya S."/>
            <person name="Fitzgerald M."/>
            <person name="Abouelleil A."/>
            <person name="Alvarado L."/>
            <person name="Chapman S.B."/>
            <person name="Gainer-Dewar J."/>
            <person name="Goldberg J."/>
            <person name="Griggs A."/>
            <person name="Gujja S."/>
            <person name="Hansen M."/>
            <person name="Howarth C."/>
            <person name="Imamovic A."/>
            <person name="Ireland A."/>
            <person name="Larimer J."/>
            <person name="McCowan C."/>
            <person name="Murphy C."/>
            <person name="Pearson M."/>
            <person name="Poon T.W."/>
            <person name="Priest M."/>
            <person name="Roberts A."/>
            <person name="Saif S."/>
            <person name="Shea T."/>
            <person name="Sykes S."/>
            <person name="Wortman J."/>
            <person name="Nusbaum C."/>
            <person name="Birren B."/>
        </authorList>
    </citation>
    <scope>NUCLEOTIDE SEQUENCE [LARGE SCALE GENOMIC DNA]</scope>
    <source>
        <strain evidence="1 2">CC14M</strain>
    </source>
</reference>
<proteinExistence type="predicted"/>
<dbReference type="Proteomes" id="UP000018727">
    <property type="component" value="Unassembled WGS sequence"/>
</dbReference>
<evidence type="ECO:0000313" key="2">
    <source>
        <dbReference type="Proteomes" id="UP000018727"/>
    </source>
</evidence>
<organism evidence="1 2">
    <name type="scientific">Prevotella nigrescens CC14M</name>
    <dbReference type="NCBI Taxonomy" id="1073366"/>
    <lineage>
        <taxon>Bacteria</taxon>
        <taxon>Pseudomonadati</taxon>
        <taxon>Bacteroidota</taxon>
        <taxon>Bacteroidia</taxon>
        <taxon>Bacteroidales</taxon>
        <taxon>Prevotellaceae</taxon>
        <taxon>Prevotella</taxon>
    </lineage>
</organism>
<protein>
    <submittedName>
        <fullName evidence="1">Uncharacterized protein</fullName>
    </submittedName>
</protein>